<keyword evidence="4" id="KW-1185">Reference proteome</keyword>
<keyword evidence="2" id="KW-0812">Transmembrane</keyword>
<protein>
    <recommendedName>
        <fullName evidence="5">DUF1700 domain-containing protein</fullName>
    </recommendedName>
</protein>
<accession>A0A7R7EKG5</accession>
<evidence type="ECO:0000256" key="1">
    <source>
        <dbReference type="SAM" id="MobiDB-lite"/>
    </source>
</evidence>
<sequence length="270" mass="29959">MTKASFMKELESLLSNISTEERESALQYYEDYFADAGDEKEEDIIAELGSPKKVAKIIQMEYNSAMHSGDIDGIYTENGYKSTKYGEDKYEVLNASEKIEENTDNSKKDSYYNDSDNMYNNTKDHSYDNNYNSNYYYSSNREEPRREKSNLWLIIILAILAIPVGIPVIVTVFALAISAVAVVFSLMIAFFALSIGLFGGGVVAVVAGIITLFTLPMNGIFMGGVGLILLGLGILFGIVSITIVKTLLPGFIRGIVNFLSKIVHRKKIIT</sequence>
<dbReference type="Pfam" id="PF22564">
    <property type="entry name" value="HAAS"/>
    <property type="match status" value="1"/>
</dbReference>
<gene>
    <name evidence="3" type="ORF">bsdtb5_16450</name>
</gene>
<dbReference type="AlphaFoldDB" id="A0A7R7EKG5"/>
<evidence type="ECO:0000256" key="2">
    <source>
        <dbReference type="SAM" id="Phobius"/>
    </source>
</evidence>
<feature type="region of interest" description="Disordered" evidence="1">
    <location>
        <begin position="96"/>
        <end position="126"/>
    </location>
</feature>
<dbReference type="Proteomes" id="UP000595897">
    <property type="component" value="Chromosome"/>
</dbReference>
<organism evidence="3 4">
    <name type="scientific">Anaeromicropila herbilytica</name>
    <dbReference type="NCBI Taxonomy" id="2785025"/>
    <lineage>
        <taxon>Bacteria</taxon>
        <taxon>Bacillati</taxon>
        <taxon>Bacillota</taxon>
        <taxon>Clostridia</taxon>
        <taxon>Lachnospirales</taxon>
        <taxon>Lachnospiraceae</taxon>
        <taxon>Anaeromicropila</taxon>
    </lineage>
</organism>
<feature type="transmembrane region" description="Helical" evidence="2">
    <location>
        <begin position="183"/>
        <end position="213"/>
    </location>
</feature>
<dbReference type="EMBL" id="AP024169">
    <property type="protein sequence ID" value="BCN30350.1"/>
    <property type="molecule type" value="Genomic_DNA"/>
</dbReference>
<keyword evidence="2" id="KW-0472">Membrane</keyword>
<reference evidence="3 4" key="1">
    <citation type="submission" date="2020-11" db="EMBL/GenBank/DDBJ databases">
        <title>Draft genome sequencing of a Lachnospiraceae strain isolated from anoxic soil subjected to BSD treatment.</title>
        <authorList>
            <person name="Uek A."/>
            <person name="Tonouchi A."/>
        </authorList>
    </citation>
    <scope>NUCLEOTIDE SEQUENCE [LARGE SCALE GENOMIC DNA]</scope>
    <source>
        <strain evidence="3 4">TB5</strain>
    </source>
</reference>
<feature type="compositionally biased region" description="Basic and acidic residues" evidence="1">
    <location>
        <begin position="96"/>
        <end position="111"/>
    </location>
</feature>
<evidence type="ECO:0000313" key="4">
    <source>
        <dbReference type="Proteomes" id="UP000595897"/>
    </source>
</evidence>
<feature type="transmembrane region" description="Helical" evidence="2">
    <location>
        <begin position="220"/>
        <end position="244"/>
    </location>
</feature>
<evidence type="ECO:0000313" key="3">
    <source>
        <dbReference type="EMBL" id="BCN30350.1"/>
    </source>
</evidence>
<keyword evidence="2" id="KW-1133">Transmembrane helix</keyword>
<dbReference type="KEGG" id="ahb:bsdtb5_16450"/>
<dbReference type="RefSeq" id="WP_271715576.1">
    <property type="nucleotide sequence ID" value="NZ_AP024169.1"/>
</dbReference>
<feature type="compositionally biased region" description="Low complexity" evidence="1">
    <location>
        <begin position="112"/>
        <end position="121"/>
    </location>
</feature>
<feature type="transmembrane region" description="Helical" evidence="2">
    <location>
        <begin position="151"/>
        <end position="177"/>
    </location>
</feature>
<evidence type="ECO:0008006" key="5">
    <source>
        <dbReference type="Google" id="ProtNLM"/>
    </source>
</evidence>
<name>A0A7R7EKG5_9FIRM</name>
<proteinExistence type="predicted"/>